<keyword evidence="3" id="KW-0732">Signal</keyword>
<evidence type="ECO:0000313" key="4">
    <source>
        <dbReference type="EMBL" id="SDS49471.1"/>
    </source>
</evidence>
<feature type="chain" id="PRO_5039119597" evidence="3">
    <location>
        <begin position="25"/>
        <end position="459"/>
    </location>
</feature>
<dbReference type="PROSITE" id="PS51257">
    <property type="entry name" value="PROKAR_LIPOPROTEIN"/>
    <property type="match status" value="1"/>
</dbReference>
<dbReference type="RefSeq" id="WP_091729070.1">
    <property type="nucleotide sequence ID" value="NZ_LT629757.1"/>
</dbReference>
<keyword evidence="2" id="KW-0813">Transport</keyword>
<dbReference type="InterPro" id="IPR050490">
    <property type="entry name" value="Bact_solute-bd_prot1"/>
</dbReference>
<gene>
    <name evidence="4" type="ORF">SAMN04488570_2004</name>
</gene>
<evidence type="ECO:0000256" key="2">
    <source>
        <dbReference type="ARBA" id="ARBA00022448"/>
    </source>
</evidence>
<name>A0A1H1SNJ0_9ACTN</name>
<sequence length="459" mass="49049">MRAITRPRSLAAAAVLTAGTMLLAGCGGGGGDDASAGGTSPGEGKAECEGLTSFGDLSGKSVSVYTSIIAPEDKAQKESYKLFEDCTGASIKYEGSSEFEAQLNVRVQGGNAPDIAYIPQPGLLKTLVQDTGQVVEAPSGVGENVDKFWGEDWKAYGTVDDKFYAAPLGANVKSFVWYSPKMFKENGWKVPTTWDDMMTLSEDMAAKGIKPWCAGIESGDATGWVTTDWLEDAMLREVGPDVYDQWVNHEIPFDDPQVESALQLVGSILKDDKMVNGGIGDVKSIATTAFQEAGLPILKGECGLHRQASFYAAQWPEGTKVTEDGDVFAFYLPTTSEEFGQPVLGGGEFVAAFADRPEVQAFQTYLSTDTWANEKAKATPGGGWVSANKGLDIANLKSPIDKLSAETFQDPDAVFRFDGSDQMPGAVGADSFWKQMTAWITGQDDATTLGNIEKSWPSS</sequence>
<evidence type="ECO:0000256" key="3">
    <source>
        <dbReference type="SAM" id="SignalP"/>
    </source>
</evidence>
<keyword evidence="5" id="KW-1185">Reference proteome</keyword>
<comment type="similarity">
    <text evidence="1">Belongs to the bacterial solute-binding protein 1 family.</text>
</comment>
<dbReference type="Pfam" id="PF13416">
    <property type="entry name" value="SBP_bac_8"/>
    <property type="match status" value="1"/>
</dbReference>
<organism evidence="4 5">
    <name type="scientific">Nocardioides scoriae</name>
    <dbReference type="NCBI Taxonomy" id="642780"/>
    <lineage>
        <taxon>Bacteria</taxon>
        <taxon>Bacillati</taxon>
        <taxon>Actinomycetota</taxon>
        <taxon>Actinomycetes</taxon>
        <taxon>Propionibacteriales</taxon>
        <taxon>Nocardioidaceae</taxon>
        <taxon>Nocardioides</taxon>
    </lineage>
</organism>
<protein>
    <submittedName>
        <fullName evidence="4">Carbohydrate ABC transporter substrate-binding protein, CUT1 family</fullName>
    </submittedName>
</protein>
<dbReference type="STRING" id="642780.SAMN04488570_2004"/>
<reference evidence="5" key="1">
    <citation type="submission" date="2016-10" db="EMBL/GenBank/DDBJ databases">
        <authorList>
            <person name="Varghese N."/>
            <person name="Submissions S."/>
        </authorList>
    </citation>
    <scope>NUCLEOTIDE SEQUENCE [LARGE SCALE GENOMIC DNA]</scope>
    <source>
        <strain evidence="5">DSM 22127</strain>
    </source>
</reference>
<proteinExistence type="inferred from homology"/>
<dbReference type="Gene3D" id="3.40.190.10">
    <property type="entry name" value="Periplasmic binding protein-like II"/>
    <property type="match status" value="2"/>
</dbReference>
<dbReference type="Proteomes" id="UP000198859">
    <property type="component" value="Chromosome I"/>
</dbReference>
<dbReference type="SUPFAM" id="SSF53850">
    <property type="entry name" value="Periplasmic binding protein-like II"/>
    <property type="match status" value="1"/>
</dbReference>
<feature type="signal peptide" evidence="3">
    <location>
        <begin position="1"/>
        <end position="24"/>
    </location>
</feature>
<dbReference type="InterPro" id="IPR006059">
    <property type="entry name" value="SBP"/>
</dbReference>
<dbReference type="PANTHER" id="PTHR43649">
    <property type="entry name" value="ARABINOSE-BINDING PROTEIN-RELATED"/>
    <property type="match status" value="1"/>
</dbReference>
<dbReference type="EMBL" id="LT629757">
    <property type="protein sequence ID" value="SDS49471.1"/>
    <property type="molecule type" value="Genomic_DNA"/>
</dbReference>
<dbReference type="OrthoDB" id="8663148at2"/>
<evidence type="ECO:0000256" key="1">
    <source>
        <dbReference type="ARBA" id="ARBA00008520"/>
    </source>
</evidence>
<evidence type="ECO:0000313" key="5">
    <source>
        <dbReference type="Proteomes" id="UP000198859"/>
    </source>
</evidence>
<dbReference type="PANTHER" id="PTHR43649:SF29">
    <property type="entry name" value="OSMOPROTECTIVE COMPOUNDS-BINDING PROTEIN GGTB"/>
    <property type="match status" value="1"/>
</dbReference>
<dbReference type="AlphaFoldDB" id="A0A1H1SNJ0"/>
<accession>A0A1H1SNJ0</accession>